<protein>
    <submittedName>
        <fullName evidence="1">Uncharacterized protein</fullName>
    </submittedName>
</protein>
<proteinExistence type="predicted"/>
<dbReference type="Proteomes" id="UP001056035">
    <property type="component" value="Chromosome"/>
</dbReference>
<name>A0ABY5DV79_9ACTN</name>
<dbReference type="EMBL" id="CP098502">
    <property type="protein sequence ID" value="UTI64829.1"/>
    <property type="molecule type" value="Genomic_DNA"/>
</dbReference>
<gene>
    <name evidence="1" type="ORF">NBH00_01145</name>
</gene>
<evidence type="ECO:0000313" key="2">
    <source>
        <dbReference type="Proteomes" id="UP001056035"/>
    </source>
</evidence>
<dbReference type="RefSeq" id="WP_254571527.1">
    <property type="nucleotide sequence ID" value="NZ_CP098502.1"/>
</dbReference>
<sequence length="60" mass="6575">MPATLTAKKTCCKDKPRCKKCPVTLKRLEGMGLATRTGKRTYVLVDVVPKSALKKARARG</sequence>
<accession>A0ABY5DV79</accession>
<evidence type="ECO:0000313" key="1">
    <source>
        <dbReference type="EMBL" id="UTI64829.1"/>
    </source>
</evidence>
<reference evidence="1 2" key="1">
    <citation type="submission" date="2022-06" db="EMBL/GenBank/DDBJ databases">
        <title>Paraconexibacter antarcticus.</title>
        <authorList>
            <person name="Kim C.S."/>
        </authorList>
    </citation>
    <scope>NUCLEOTIDE SEQUENCE [LARGE SCALE GENOMIC DNA]</scope>
    <source>
        <strain evidence="1 2">02-257</strain>
    </source>
</reference>
<organism evidence="1 2">
    <name type="scientific">Paraconexibacter antarcticus</name>
    <dbReference type="NCBI Taxonomy" id="2949664"/>
    <lineage>
        <taxon>Bacteria</taxon>
        <taxon>Bacillati</taxon>
        <taxon>Actinomycetota</taxon>
        <taxon>Thermoleophilia</taxon>
        <taxon>Solirubrobacterales</taxon>
        <taxon>Paraconexibacteraceae</taxon>
        <taxon>Paraconexibacter</taxon>
    </lineage>
</organism>
<keyword evidence="2" id="KW-1185">Reference proteome</keyword>